<dbReference type="Proteomes" id="UP000250003">
    <property type="component" value="Chromosome"/>
</dbReference>
<feature type="transmembrane region" description="Helical" evidence="1">
    <location>
        <begin position="86"/>
        <end position="104"/>
    </location>
</feature>
<sequence length="217" mass="25123">MKKRLSEKAERILVQGSVLGCVMFLVTVVYLGLQKDKAFALQMLPFLLPVLLGYVAFGMVFFFFYYRKERTGESGTLSSFMKGASGIYWIGNLFPLFLAAAALLGKKEPVRIILLLDALLVAGFLIWDYLYMNRCAGEFNRRFRPRQVFLADLEECPQSVEAFCIEIERYCLKNHRSLEFVKRDKPAEICMDGEHYFVELDSYYSQFGPMYSLKFIH</sequence>
<evidence type="ECO:0000313" key="2">
    <source>
        <dbReference type="EMBL" id="AWY99397.1"/>
    </source>
</evidence>
<organism evidence="2 3">
    <name type="scientific">Blautia argi</name>
    <dbReference type="NCBI Taxonomy" id="1912897"/>
    <lineage>
        <taxon>Bacteria</taxon>
        <taxon>Bacillati</taxon>
        <taxon>Bacillota</taxon>
        <taxon>Clostridia</taxon>
        <taxon>Lachnospirales</taxon>
        <taxon>Lachnospiraceae</taxon>
        <taxon>Blautia</taxon>
    </lineage>
</organism>
<keyword evidence="1" id="KW-0812">Transmembrane</keyword>
<evidence type="ECO:0000256" key="1">
    <source>
        <dbReference type="SAM" id="Phobius"/>
    </source>
</evidence>
<feature type="transmembrane region" description="Helical" evidence="1">
    <location>
        <begin position="12"/>
        <end position="33"/>
    </location>
</feature>
<keyword evidence="3" id="KW-1185">Reference proteome</keyword>
<dbReference type="OrthoDB" id="2033441at2"/>
<evidence type="ECO:0008006" key="4">
    <source>
        <dbReference type="Google" id="ProtNLM"/>
    </source>
</evidence>
<evidence type="ECO:0000313" key="3">
    <source>
        <dbReference type="Proteomes" id="UP000250003"/>
    </source>
</evidence>
<gene>
    <name evidence="2" type="ORF">DQQ01_05245</name>
</gene>
<dbReference type="EMBL" id="CP030280">
    <property type="protein sequence ID" value="AWY99397.1"/>
    <property type="molecule type" value="Genomic_DNA"/>
</dbReference>
<reference evidence="3" key="1">
    <citation type="submission" date="2018-06" db="EMBL/GenBank/DDBJ databases">
        <title>Description of Blautia argi sp. nov., a new anaerobic isolated from dog feces.</title>
        <authorList>
            <person name="Chang Y.-H."/>
            <person name="Paek J."/>
            <person name="Shin Y."/>
        </authorList>
    </citation>
    <scope>NUCLEOTIDE SEQUENCE [LARGE SCALE GENOMIC DNA]</scope>
    <source>
        <strain evidence="3">KCTC 15426</strain>
    </source>
</reference>
<proteinExistence type="predicted"/>
<dbReference type="AlphaFoldDB" id="A0A2Z4UEK7"/>
<accession>A0A2Z4UEK7</accession>
<keyword evidence="1" id="KW-1133">Transmembrane helix</keyword>
<feature type="transmembrane region" description="Helical" evidence="1">
    <location>
        <begin position="39"/>
        <end position="65"/>
    </location>
</feature>
<keyword evidence="1" id="KW-0472">Membrane</keyword>
<feature type="transmembrane region" description="Helical" evidence="1">
    <location>
        <begin position="110"/>
        <end position="132"/>
    </location>
</feature>
<dbReference type="KEGG" id="blau:DQQ01_05245"/>
<name>A0A2Z4UEK7_9FIRM</name>
<protein>
    <recommendedName>
        <fullName evidence="4">DUF4318 domain-containing protein</fullName>
    </recommendedName>
</protein>